<comment type="similarity">
    <text evidence="1">Belongs to the VAMP-associated protein (VAP) (TC 9.B.17) family.</text>
</comment>
<dbReference type="InterPro" id="IPR000535">
    <property type="entry name" value="MSP_dom"/>
</dbReference>
<evidence type="ECO:0000313" key="4">
    <source>
        <dbReference type="EMBL" id="CAK9328321.1"/>
    </source>
</evidence>
<feature type="coiled-coil region" evidence="2">
    <location>
        <begin position="98"/>
        <end position="132"/>
    </location>
</feature>
<protein>
    <recommendedName>
        <fullName evidence="3">MSP domain-containing protein</fullName>
    </recommendedName>
</protein>
<dbReference type="Proteomes" id="UP001642487">
    <property type="component" value="Chromosome 8"/>
</dbReference>
<dbReference type="EMBL" id="OZ021742">
    <property type="protein sequence ID" value="CAK9328321.1"/>
    <property type="molecule type" value="Genomic_DNA"/>
</dbReference>
<dbReference type="SUPFAM" id="SSF49354">
    <property type="entry name" value="PapD-like"/>
    <property type="match status" value="1"/>
</dbReference>
<evidence type="ECO:0000259" key="3">
    <source>
        <dbReference type="PROSITE" id="PS50202"/>
    </source>
</evidence>
<evidence type="ECO:0000256" key="1">
    <source>
        <dbReference type="ARBA" id="ARBA00008932"/>
    </source>
</evidence>
<keyword evidence="2" id="KW-0175">Coiled coil</keyword>
<reference evidence="4 5" key="1">
    <citation type="submission" date="2024-03" db="EMBL/GenBank/DDBJ databases">
        <authorList>
            <person name="Gkanogiannis A."/>
            <person name="Becerra Lopez-Lavalle L."/>
        </authorList>
    </citation>
    <scope>NUCLEOTIDE SEQUENCE [LARGE SCALE GENOMIC DNA]</scope>
</reference>
<evidence type="ECO:0000256" key="2">
    <source>
        <dbReference type="SAM" id="Coils"/>
    </source>
</evidence>
<dbReference type="InterPro" id="IPR013783">
    <property type="entry name" value="Ig-like_fold"/>
</dbReference>
<proteinExistence type="inferred from homology"/>
<gene>
    <name evidence="4" type="ORF">CITCOLO1_LOCUS20731</name>
</gene>
<dbReference type="PANTHER" id="PTHR10809">
    <property type="entry name" value="VESICLE-ASSOCIATED MEMBRANE PROTEIN-ASSOCIATED PROTEIN"/>
    <property type="match status" value="1"/>
</dbReference>
<sequence>MGIIEPLSTCEVRFTMKAQSIPPSDMICKDKFLIQSTIVPIETTVEDITSNNGLFGKNSSKNIEERKLATILVVRPSNSPTIEALSVGVSDQSNDKQIEELKLKNNELDLQLHQARVAISKLEKERTRTKKTKSLQKNCTIL</sequence>
<accession>A0ABP0Z6I1</accession>
<dbReference type="PROSITE" id="PS50202">
    <property type="entry name" value="MSP"/>
    <property type="match status" value="1"/>
</dbReference>
<feature type="domain" description="MSP" evidence="3">
    <location>
        <begin position="1"/>
        <end position="73"/>
    </location>
</feature>
<keyword evidence="5" id="KW-1185">Reference proteome</keyword>
<dbReference type="PANTHER" id="PTHR10809:SF148">
    <property type="entry name" value="OS01G0936800 PROTEIN"/>
    <property type="match status" value="1"/>
</dbReference>
<dbReference type="Gene3D" id="2.60.40.10">
    <property type="entry name" value="Immunoglobulins"/>
    <property type="match status" value="1"/>
</dbReference>
<dbReference type="InterPro" id="IPR016763">
    <property type="entry name" value="VAP"/>
</dbReference>
<dbReference type="InterPro" id="IPR008962">
    <property type="entry name" value="PapD-like_sf"/>
</dbReference>
<evidence type="ECO:0000313" key="5">
    <source>
        <dbReference type="Proteomes" id="UP001642487"/>
    </source>
</evidence>
<organism evidence="4 5">
    <name type="scientific">Citrullus colocynthis</name>
    <name type="common">colocynth</name>
    <dbReference type="NCBI Taxonomy" id="252529"/>
    <lineage>
        <taxon>Eukaryota</taxon>
        <taxon>Viridiplantae</taxon>
        <taxon>Streptophyta</taxon>
        <taxon>Embryophyta</taxon>
        <taxon>Tracheophyta</taxon>
        <taxon>Spermatophyta</taxon>
        <taxon>Magnoliopsida</taxon>
        <taxon>eudicotyledons</taxon>
        <taxon>Gunneridae</taxon>
        <taxon>Pentapetalae</taxon>
        <taxon>rosids</taxon>
        <taxon>fabids</taxon>
        <taxon>Cucurbitales</taxon>
        <taxon>Cucurbitaceae</taxon>
        <taxon>Benincaseae</taxon>
        <taxon>Citrullus</taxon>
    </lineage>
</organism>
<name>A0ABP0Z6I1_9ROSI</name>